<feature type="domain" description="GCVT N-terminal" evidence="2">
    <location>
        <begin position="31"/>
        <end position="140"/>
    </location>
</feature>
<dbReference type="InterPro" id="IPR027266">
    <property type="entry name" value="TrmE/GcvT-like"/>
</dbReference>
<dbReference type="PANTHER" id="PTHR22602">
    <property type="entry name" value="TRANSFERASE CAF17, MITOCHONDRIAL-RELATED"/>
    <property type="match status" value="1"/>
</dbReference>
<proteinExistence type="predicted"/>
<keyword evidence="1" id="KW-0809">Transit peptide</keyword>
<organism evidence="3 5">
    <name type="scientific">Janibacter hoylei PVAS-1</name>
    <dbReference type="NCBI Taxonomy" id="1210046"/>
    <lineage>
        <taxon>Bacteria</taxon>
        <taxon>Bacillati</taxon>
        <taxon>Actinomycetota</taxon>
        <taxon>Actinomycetes</taxon>
        <taxon>Micrococcales</taxon>
        <taxon>Intrasporangiaceae</taxon>
        <taxon>Janibacter</taxon>
    </lineage>
</organism>
<dbReference type="EMBL" id="PIPF01000010">
    <property type="protein sequence ID" value="RWU82714.1"/>
    <property type="molecule type" value="Genomic_DNA"/>
</dbReference>
<dbReference type="InterPro" id="IPR006222">
    <property type="entry name" value="GCVT_N"/>
</dbReference>
<dbReference type="Gene3D" id="3.30.1360.120">
    <property type="entry name" value="Probable tRNA modification gtpase trme, domain 1"/>
    <property type="match status" value="1"/>
</dbReference>
<dbReference type="STRING" id="1210046.B277_08904"/>
<dbReference type="AlphaFoldDB" id="K1DXA9"/>
<evidence type="ECO:0000259" key="2">
    <source>
        <dbReference type="Pfam" id="PF01571"/>
    </source>
</evidence>
<comment type="caution">
    <text evidence="3">The sequence shown here is derived from an EMBL/GenBank/DDBJ whole genome shotgun (WGS) entry which is preliminary data.</text>
</comment>
<reference evidence="3 5" key="2">
    <citation type="journal article" date="2012" name="J. Bacteriol.">
        <title>Genome Sequence of Janibacter hoylei MTCC8307, Isolated from the Stratospheric Air.</title>
        <authorList>
            <person name="Pawar S.P."/>
            <person name="Dhotre D.P."/>
            <person name="Shetty S.A."/>
            <person name="Chowdhury S.P."/>
            <person name="Chaudhari B.L."/>
            <person name="Shouche Y.S."/>
        </authorList>
    </citation>
    <scope>NUCLEOTIDE SEQUENCE [LARGE SCALE GENOMIC DNA]</scope>
    <source>
        <strain evidence="3 5">PVAS-1</strain>
    </source>
</reference>
<reference evidence="4 6" key="1">
    <citation type="journal article" date="2009" name="Int. J. Syst. Evol. Microbiol.">
        <title>Janibacter hoylei sp. nov., Bacillus isronensis sp. nov. and Bacillus aryabhattai sp. nov., isolated from cryotubes used for collecting air from the upper atmosphere.</title>
        <authorList>
            <person name="Shivaji S."/>
            <person name="Chaturvedi P."/>
            <person name="Begum Z."/>
            <person name="Pindi P.K."/>
            <person name="Manorama R."/>
            <person name="Padmanaban D.A."/>
            <person name="Shouche Y.S."/>
            <person name="Pawar S."/>
            <person name="Vaishampayan P."/>
            <person name="Dutt C.B."/>
            <person name="Datta G.N."/>
            <person name="Manchanda R.K."/>
            <person name="Rao U.R."/>
            <person name="Bhargava P.M."/>
            <person name="Narlikar J.V."/>
        </authorList>
    </citation>
    <scope>NUCLEOTIDE SEQUENCE [LARGE SCALE GENOMIC DNA]</scope>
    <source>
        <strain evidence="4 6">PVAS-1</strain>
    </source>
</reference>
<keyword evidence="6" id="KW-1185">Reference proteome</keyword>
<dbReference type="PATRIC" id="fig|1210046.3.peg.1703"/>
<evidence type="ECO:0000313" key="4">
    <source>
        <dbReference type="EMBL" id="RWU82714.1"/>
    </source>
</evidence>
<reference evidence="4" key="3">
    <citation type="submission" date="2017-11" db="EMBL/GenBank/DDBJ databases">
        <authorList>
            <person name="Seuylemezian A."/>
            <person name="Cooper K."/>
            <person name="Vaishampayan P."/>
        </authorList>
    </citation>
    <scope>NUCLEOTIDE SEQUENCE</scope>
    <source>
        <strain evidence="4">PVAS-1</strain>
    </source>
</reference>
<dbReference type="PIRSF" id="PIRSF006487">
    <property type="entry name" value="GcvT"/>
    <property type="match status" value="1"/>
</dbReference>
<evidence type="ECO:0000313" key="6">
    <source>
        <dbReference type="Proteomes" id="UP000288711"/>
    </source>
</evidence>
<name>K1DXA9_9MICO</name>
<dbReference type="InterPro" id="IPR045179">
    <property type="entry name" value="YgfZ/GcvT"/>
</dbReference>
<dbReference type="SUPFAM" id="SSF103025">
    <property type="entry name" value="Folate-binding domain"/>
    <property type="match status" value="1"/>
</dbReference>
<evidence type="ECO:0000313" key="3">
    <source>
        <dbReference type="EMBL" id="EKA61180.1"/>
    </source>
</evidence>
<evidence type="ECO:0000256" key="1">
    <source>
        <dbReference type="ARBA" id="ARBA00022946"/>
    </source>
</evidence>
<protein>
    <submittedName>
        <fullName evidence="3 4">Folate-binding protein</fullName>
    </submittedName>
</protein>
<evidence type="ECO:0000313" key="5">
    <source>
        <dbReference type="Proteomes" id="UP000004474"/>
    </source>
</evidence>
<dbReference type="Proteomes" id="UP000004474">
    <property type="component" value="Unassembled WGS sequence"/>
</dbReference>
<dbReference type="eggNOG" id="COG0354">
    <property type="taxonomic scope" value="Bacteria"/>
</dbReference>
<dbReference type="EMBL" id="ALWX01000039">
    <property type="protein sequence ID" value="EKA61180.1"/>
    <property type="molecule type" value="Genomic_DNA"/>
</dbReference>
<dbReference type="OrthoDB" id="9796287at2"/>
<dbReference type="Proteomes" id="UP000288711">
    <property type="component" value="Unassembled WGS sequence"/>
</dbReference>
<gene>
    <name evidence="3" type="ORF">B277_08904</name>
    <name evidence="4" type="ORF">CWN80_11205</name>
</gene>
<dbReference type="GO" id="GO:0016226">
    <property type="term" value="P:iron-sulfur cluster assembly"/>
    <property type="evidence" value="ECO:0007669"/>
    <property type="project" value="TreeGrafter"/>
</dbReference>
<sequence>MSTSPLLQAPGAVPGEGLDAGVAAHYGDPMREQRILAEGLGVVDLSHRGVVTVTGPDRLSWLHSLTSQQLTGLAPRTSAESLVLTPKGHVEHALHLVDDGETTWITVEPGTAASLAAWLDSMRFMLRVEVADVSDRYAVLGETVDREGSEGEPPTWVDPWPRLVGDSALYGPPVEEHPGRDRRWREVIVPVDEVAAAVGDRELVGTWAAEALRIAAWRPRLGAETDHRTIAHELDWLRTAVHLHKGCYRGQETIARVHNLGRPPRRLAFVHLDGSGHTLPDPGAEITLGERVVGRITSVARHHEDGPIALALLKRNTDDSADLLVAPDIAAAQTVVVPRG</sequence>
<dbReference type="Pfam" id="PF01571">
    <property type="entry name" value="GCV_T"/>
    <property type="match status" value="1"/>
</dbReference>
<dbReference type="RefSeq" id="WP_007927280.1">
    <property type="nucleotide sequence ID" value="NZ_ALWX01000039.1"/>
</dbReference>
<accession>K1DXA9</accession>
<dbReference type="NCBIfam" id="TIGR03317">
    <property type="entry name" value="ygfZ_signature"/>
    <property type="match status" value="1"/>
</dbReference>
<dbReference type="PANTHER" id="PTHR22602:SF0">
    <property type="entry name" value="TRANSFERASE CAF17, MITOCHONDRIAL-RELATED"/>
    <property type="match status" value="1"/>
</dbReference>
<dbReference type="InterPro" id="IPR017703">
    <property type="entry name" value="YgfZ/GCV_T_CS"/>
</dbReference>